<gene>
    <name evidence="2" type="ORF">K458DRAFT_389093</name>
</gene>
<protein>
    <submittedName>
        <fullName evidence="2">Uncharacterized protein</fullName>
    </submittedName>
</protein>
<feature type="compositionally biased region" description="Polar residues" evidence="1">
    <location>
        <begin position="1"/>
        <end position="20"/>
    </location>
</feature>
<feature type="compositionally biased region" description="Low complexity" evidence="1">
    <location>
        <begin position="55"/>
        <end position="71"/>
    </location>
</feature>
<reference evidence="2" key="1">
    <citation type="journal article" date="2020" name="Stud. Mycol.">
        <title>101 Dothideomycetes genomes: a test case for predicting lifestyles and emergence of pathogens.</title>
        <authorList>
            <person name="Haridas S."/>
            <person name="Albert R."/>
            <person name="Binder M."/>
            <person name="Bloem J."/>
            <person name="Labutti K."/>
            <person name="Salamov A."/>
            <person name="Andreopoulos B."/>
            <person name="Baker S."/>
            <person name="Barry K."/>
            <person name="Bills G."/>
            <person name="Bluhm B."/>
            <person name="Cannon C."/>
            <person name="Castanera R."/>
            <person name="Culley D."/>
            <person name="Daum C."/>
            <person name="Ezra D."/>
            <person name="Gonzalez J."/>
            <person name="Henrissat B."/>
            <person name="Kuo A."/>
            <person name="Liang C."/>
            <person name="Lipzen A."/>
            <person name="Lutzoni F."/>
            <person name="Magnuson J."/>
            <person name="Mondo S."/>
            <person name="Nolan M."/>
            <person name="Ohm R."/>
            <person name="Pangilinan J."/>
            <person name="Park H.-J."/>
            <person name="Ramirez L."/>
            <person name="Alfaro M."/>
            <person name="Sun H."/>
            <person name="Tritt A."/>
            <person name="Yoshinaga Y."/>
            <person name="Zwiers L.-H."/>
            <person name="Turgeon B."/>
            <person name="Goodwin S."/>
            <person name="Spatafora J."/>
            <person name="Crous P."/>
            <person name="Grigoriev I."/>
        </authorList>
    </citation>
    <scope>NUCLEOTIDE SEQUENCE</scope>
    <source>
        <strain evidence="2">CBS 122367</strain>
    </source>
</reference>
<evidence type="ECO:0000313" key="2">
    <source>
        <dbReference type="EMBL" id="KAF2684632.1"/>
    </source>
</evidence>
<dbReference type="Proteomes" id="UP000799291">
    <property type="component" value="Unassembled WGS sequence"/>
</dbReference>
<feature type="compositionally biased region" description="Pro residues" evidence="1">
    <location>
        <begin position="72"/>
        <end position="81"/>
    </location>
</feature>
<sequence length="175" mass="19109">MTIGTPSNTPDLTSTTNEPINSRHMERICTIVRPKETPAPDPDAQQDTKINISGPLPKQLSTPPSPLSTAEPPYPPPPPPKSISNPYAYNFQDDNDRERTGLSGAEEQTWTGAAVVHPLDLSDNFTASSVRSLHDSSAQSLHVDNPWQFWPTLNLRAVSSSSPRLGRTTRSACIR</sequence>
<feature type="compositionally biased region" description="Basic and acidic residues" evidence="1">
    <location>
        <begin position="21"/>
        <end position="38"/>
    </location>
</feature>
<proteinExistence type="predicted"/>
<accession>A0A6G1J292</accession>
<evidence type="ECO:0000256" key="1">
    <source>
        <dbReference type="SAM" id="MobiDB-lite"/>
    </source>
</evidence>
<organism evidence="2 3">
    <name type="scientific">Lentithecium fluviatile CBS 122367</name>
    <dbReference type="NCBI Taxonomy" id="1168545"/>
    <lineage>
        <taxon>Eukaryota</taxon>
        <taxon>Fungi</taxon>
        <taxon>Dikarya</taxon>
        <taxon>Ascomycota</taxon>
        <taxon>Pezizomycotina</taxon>
        <taxon>Dothideomycetes</taxon>
        <taxon>Pleosporomycetidae</taxon>
        <taxon>Pleosporales</taxon>
        <taxon>Massarineae</taxon>
        <taxon>Lentitheciaceae</taxon>
        <taxon>Lentithecium</taxon>
    </lineage>
</organism>
<name>A0A6G1J292_9PLEO</name>
<keyword evidence="3" id="KW-1185">Reference proteome</keyword>
<evidence type="ECO:0000313" key="3">
    <source>
        <dbReference type="Proteomes" id="UP000799291"/>
    </source>
</evidence>
<feature type="region of interest" description="Disordered" evidence="1">
    <location>
        <begin position="1"/>
        <end position="106"/>
    </location>
</feature>
<dbReference type="AlphaFoldDB" id="A0A6G1J292"/>
<dbReference type="EMBL" id="MU005581">
    <property type="protein sequence ID" value="KAF2684632.1"/>
    <property type="molecule type" value="Genomic_DNA"/>
</dbReference>